<accession>A0ABW2A5Z1</accession>
<dbReference type="EMBL" id="JBHSWE010000001">
    <property type="protein sequence ID" value="MFC6672813.1"/>
    <property type="molecule type" value="Genomic_DNA"/>
</dbReference>
<organism evidence="2 3">
    <name type="scientific">Marinobacterium aestuariivivens</name>
    <dbReference type="NCBI Taxonomy" id="1698799"/>
    <lineage>
        <taxon>Bacteria</taxon>
        <taxon>Pseudomonadati</taxon>
        <taxon>Pseudomonadota</taxon>
        <taxon>Gammaproteobacteria</taxon>
        <taxon>Oceanospirillales</taxon>
        <taxon>Oceanospirillaceae</taxon>
        <taxon>Marinobacterium</taxon>
    </lineage>
</organism>
<sequence>MDVRRILILGGYGNFGKRIAESLALLTGITVTVAGRDAGKARQLCRDLSAKGARALLEEAVVDINDEHFIDELGALSPDLVIHTGGPFQGQDYRVAEACIAVGCHYIDLADDRRFVCDIVALNEQAMQRNLLVVSGASSVPGLSSTVIDSLMDRFSRLDEIDFAIAPGNRAERGDATVRGILSYTGHPFMAFRKGEWVEQYGWMSPRRLHFGDVVGRRWLANVDIPDLELFPERYRPVNTVRFQAGLELPLLHFTMVFMALLAKMGLIRDWSVFTKPIFNGGEFFRGLGTDIGGMQINLSGLGKDHEPQRIRWTLCAENNVGPYIPTLSAIILAKKLIAGTLDATGARPCLGMYTLEEFDVEASPLGIHHQTEREIG</sequence>
<dbReference type="RefSeq" id="WP_379911231.1">
    <property type="nucleotide sequence ID" value="NZ_JBHSWE010000001.1"/>
</dbReference>
<evidence type="ECO:0000313" key="3">
    <source>
        <dbReference type="Proteomes" id="UP001596422"/>
    </source>
</evidence>
<dbReference type="InterPro" id="IPR036291">
    <property type="entry name" value="NAD(P)-bd_dom_sf"/>
</dbReference>
<name>A0ABW2A5Z1_9GAMM</name>
<evidence type="ECO:0000259" key="1">
    <source>
        <dbReference type="Pfam" id="PF03435"/>
    </source>
</evidence>
<dbReference type="InterPro" id="IPR005097">
    <property type="entry name" value="Sacchrp_dh_NADP-bd"/>
</dbReference>
<comment type="caution">
    <text evidence="2">The sequence shown here is derived from an EMBL/GenBank/DDBJ whole genome shotgun (WGS) entry which is preliminary data.</text>
</comment>
<reference evidence="3" key="1">
    <citation type="journal article" date="2019" name="Int. J. Syst. Evol. Microbiol.">
        <title>The Global Catalogue of Microorganisms (GCM) 10K type strain sequencing project: providing services to taxonomists for standard genome sequencing and annotation.</title>
        <authorList>
            <consortium name="The Broad Institute Genomics Platform"/>
            <consortium name="The Broad Institute Genome Sequencing Center for Infectious Disease"/>
            <person name="Wu L."/>
            <person name="Ma J."/>
        </authorList>
    </citation>
    <scope>NUCLEOTIDE SEQUENCE [LARGE SCALE GENOMIC DNA]</scope>
    <source>
        <strain evidence="3">NBRC 111756</strain>
    </source>
</reference>
<dbReference type="PANTHER" id="PTHR43796:SF2">
    <property type="entry name" value="CARBOXYNORSPERMIDINE SYNTHASE"/>
    <property type="match status" value="1"/>
</dbReference>
<evidence type="ECO:0000313" key="2">
    <source>
        <dbReference type="EMBL" id="MFC6672813.1"/>
    </source>
</evidence>
<dbReference type="Gene3D" id="3.40.50.720">
    <property type="entry name" value="NAD(P)-binding Rossmann-like Domain"/>
    <property type="match status" value="1"/>
</dbReference>
<dbReference type="SUPFAM" id="SSF51735">
    <property type="entry name" value="NAD(P)-binding Rossmann-fold domains"/>
    <property type="match status" value="1"/>
</dbReference>
<dbReference type="Pfam" id="PF03435">
    <property type="entry name" value="Sacchrp_dh_NADP"/>
    <property type="match status" value="1"/>
</dbReference>
<keyword evidence="3" id="KW-1185">Reference proteome</keyword>
<dbReference type="Gene3D" id="3.30.360.10">
    <property type="entry name" value="Dihydrodipicolinate Reductase, domain 2"/>
    <property type="match status" value="1"/>
</dbReference>
<feature type="domain" description="Saccharopine dehydrogenase NADP binding" evidence="1">
    <location>
        <begin position="6"/>
        <end position="110"/>
    </location>
</feature>
<dbReference type="PANTHER" id="PTHR43796">
    <property type="entry name" value="CARBOXYNORSPERMIDINE SYNTHASE"/>
    <property type="match status" value="1"/>
</dbReference>
<gene>
    <name evidence="2" type="ORF">ACFQDL_24090</name>
</gene>
<protein>
    <submittedName>
        <fullName evidence="2">Saccharopine dehydrogenase family protein</fullName>
    </submittedName>
</protein>
<proteinExistence type="predicted"/>
<dbReference type="Proteomes" id="UP001596422">
    <property type="component" value="Unassembled WGS sequence"/>
</dbReference>